<reference evidence="1 2" key="1">
    <citation type="submission" date="2018-11" db="EMBL/GenBank/DDBJ databases">
        <authorList>
            <consortium name="Pathogen Informatics"/>
        </authorList>
    </citation>
    <scope>NUCLEOTIDE SEQUENCE [LARGE SCALE GENOMIC DNA]</scope>
</reference>
<dbReference type="OrthoDB" id="674273at2759"/>
<organism evidence="1 2">
    <name type="scientific">Dibothriocephalus latus</name>
    <name type="common">Fish tapeworm</name>
    <name type="synonym">Diphyllobothrium latum</name>
    <dbReference type="NCBI Taxonomy" id="60516"/>
    <lineage>
        <taxon>Eukaryota</taxon>
        <taxon>Metazoa</taxon>
        <taxon>Spiralia</taxon>
        <taxon>Lophotrochozoa</taxon>
        <taxon>Platyhelminthes</taxon>
        <taxon>Cestoda</taxon>
        <taxon>Eucestoda</taxon>
        <taxon>Diphyllobothriidea</taxon>
        <taxon>Diphyllobothriidae</taxon>
        <taxon>Dibothriocephalus</taxon>
    </lineage>
</organism>
<dbReference type="EMBL" id="UYRU01052744">
    <property type="protein sequence ID" value="VDN12002.1"/>
    <property type="molecule type" value="Genomic_DNA"/>
</dbReference>
<evidence type="ECO:0000313" key="1">
    <source>
        <dbReference type="EMBL" id="VDN12002.1"/>
    </source>
</evidence>
<protein>
    <submittedName>
        <fullName evidence="1">Uncharacterized protein</fullName>
    </submittedName>
</protein>
<accession>A0A3P7NU91</accession>
<proteinExistence type="predicted"/>
<evidence type="ECO:0000313" key="2">
    <source>
        <dbReference type="Proteomes" id="UP000281553"/>
    </source>
</evidence>
<dbReference type="AlphaFoldDB" id="A0A3P7NU91"/>
<sequence>MAWEWAQRCVYEHPDDDWPEYEDYGQNLAFATLRDPV</sequence>
<keyword evidence="2" id="KW-1185">Reference proteome</keyword>
<name>A0A3P7NU91_DIBLA</name>
<gene>
    <name evidence="1" type="ORF">DILT_LOCUS7833</name>
</gene>
<dbReference type="Proteomes" id="UP000281553">
    <property type="component" value="Unassembled WGS sequence"/>
</dbReference>